<feature type="binding site" evidence="12">
    <location>
        <position position="120"/>
    </location>
    <ligand>
        <name>S-adenosyl-L-methionine</name>
        <dbReference type="ChEBI" id="CHEBI:59789"/>
    </ligand>
</feature>
<feature type="binding site" evidence="12">
    <location>
        <position position="96"/>
    </location>
    <ligand>
        <name>GTP</name>
        <dbReference type="ChEBI" id="CHEBI:37565"/>
    </ligand>
</feature>
<comment type="cofactor">
    <cofactor evidence="12">
        <name>[4Fe-4S] cluster</name>
        <dbReference type="ChEBI" id="CHEBI:49883"/>
    </cofactor>
    <text evidence="12">Binds 2 [4Fe-4S] clusters. Binds 1 [4Fe-4S] cluster coordinated with 3 cysteines and an exchangeable S-adenosyl-L-methionine and 1 [4Fe-4S] cluster coordinated with 3 cysteines and the GTP-derived substrate.</text>
</comment>
<dbReference type="SFLD" id="SFLDG01067">
    <property type="entry name" value="SPASM/twitch_domain_containing"/>
    <property type="match status" value="1"/>
</dbReference>
<gene>
    <name evidence="12" type="primary">moaA</name>
    <name evidence="14" type="ORF">RED65_11254</name>
</gene>
<dbReference type="RefSeq" id="WP_007017385.1">
    <property type="nucleotide sequence ID" value="NZ_CH724113.1"/>
</dbReference>
<organism evidence="14 15">
    <name type="scientific">Bermanella marisrubri</name>
    <dbReference type="NCBI Taxonomy" id="207949"/>
    <lineage>
        <taxon>Bacteria</taxon>
        <taxon>Pseudomonadati</taxon>
        <taxon>Pseudomonadota</taxon>
        <taxon>Gammaproteobacteria</taxon>
        <taxon>Oceanospirillales</taxon>
        <taxon>Oceanospirillaceae</taxon>
        <taxon>Bermanella</taxon>
    </lineage>
</organism>
<evidence type="ECO:0000256" key="10">
    <source>
        <dbReference type="ARBA" id="ARBA00023239"/>
    </source>
</evidence>
<dbReference type="GO" id="GO:0005525">
    <property type="term" value="F:GTP binding"/>
    <property type="evidence" value="ECO:0007669"/>
    <property type="project" value="UniProtKB-UniRule"/>
</dbReference>
<dbReference type="InterPro" id="IPR000385">
    <property type="entry name" value="MoaA_NifB_PqqE_Fe-S-bd_CS"/>
</dbReference>
<evidence type="ECO:0000256" key="12">
    <source>
        <dbReference type="HAMAP-Rule" id="MF_01225"/>
    </source>
</evidence>
<sequence>MAALTDTFKRTINYVRISVTDRCDFRCVYCMAEDMTFIPRKDVLSFEQIELISQAFVELGVTSIRLTGGEPLIRKNIVDLVAKLNQLDGLNEITMTTNGSQLPQLAHGLKQAGLSRLNISLDSLKPERFKELTRTGDLQNVLVGIEAAKQAGFDRIKLNAVILRGRNDDEILDLVKFVRDQGIDISFIEEMPLGHIVEHDRSLAFMSSDDVRETIAQSYNIEPSEHTSSGPSRYWQFQSHSNSRLGFISPHSHNFCHECNRVRVTATGKLLLCLGNEHSVDLKQIMEQSEQPLLAVKQAISDAMHIKPERHHFDLEDDVQIVRFMNATGG</sequence>
<evidence type="ECO:0000256" key="5">
    <source>
        <dbReference type="ARBA" id="ARBA00022741"/>
    </source>
</evidence>
<proteinExistence type="inferred from homology"/>
<dbReference type="HOGENOM" id="CLU_009273_0_1_6"/>
<dbReference type="Proteomes" id="UP000004263">
    <property type="component" value="Unassembled WGS sequence"/>
</dbReference>
<comment type="pathway">
    <text evidence="12">Cofactor biosynthesis; molybdopterin biosynthesis.</text>
</comment>
<dbReference type="InterPro" id="IPR040064">
    <property type="entry name" value="MoaA-like"/>
</dbReference>
<keyword evidence="5 12" id="KW-0547">Nucleotide-binding</keyword>
<dbReference type="GO" id="GO:0046872">
    <property type="term" value="F:metal ion binding"/>
    <property type="evidence" value="ECO:0007669"/>
    <property type="project" value="UniProtKB-KW"/>
</dbReference>
<comment type="caution">
    <text evidence="14">The sequence shown here is derived from an EMBL/GenBank/DDBJ whole genome shotgun (WGS) entry which is preliminary data.</text>
</comment>
<dbReference type="UniPathway" id="UPA00344"/>
<evidence type="ECO:0000256" key="9">
    <source>
        <dbReference type="ARBA" id="ARBA00023150"/>
    </source>
</evidence>
<keyword evidence="6 12" id="KW-0408">Iron</keyword>
<keyword evidence="4 12" id="KW-0479">Metal-binding</keyword>
<evidence type="ECO:0000256" key="11">
    <source>
        <dbReference type="ARBA" id="ARBA00048697"/>
    </source>
</evidence>
<dbReference type="InterPro" id="IPR010505">
    <property type="entry name" value="MoaA_twitch"/>
</dbReference>
<feature type="binding site" evidence="12">
    <location>
        <position position="29"/>
    </location>
    <ligand>
        <name>S-adenosyl-L-methionine</name>
        <dbReference type="ChEBI" id="CHEBI:59789"/>
    </ligand>
</feature>
<dbReference type="SFLD" id="SFLDG01383">
    <property type="entry name" value="cyclic_pyranopterin_phosphate"/>
    <property type="match status" value="1"/>
</dbReference>
<comment type="function">
    <text evidence="12">Catalyzes the cyclization of GTP to (8S)-3',8-cyclo-7,8-dihydroguanosine 5'-triphosphate.</text>
</comment>
<dbReference type="InterPro" id="IPR050105">
    <property type="entry name" value="MoCo_biosynth_MoaA/MoaC"/>
</dbReference>
<dbReference type="GO" id="GO:0006777">
    <property type="term" value="P:Mo-molybdopterin cofactor biosynthetic process"/>
    <property type="evidence" value="ECO:0007669"/>
    <property type="project" value="UniProtKB-UniRule"/>
</dbReference>
<dbReference type="NCBIfam" id="TIGR02666">
    <property type="entry name" value="moaA"/>
    <property type="match status" value="1"/>
</dbReference>
<accession>Q1N5H5</accession>
<feature type="binding site" evidence="12">
    <location>
        <position position="69"/>
    </location>
    <ligand>
        <name>S-adenosyl-L-methionine</name>
        <dbReference type="ChEBI" id="CHEBI:59789"/>
    </ligand>
</feature>
<feature type="binding site" evidence="12">
    <location>
        <position position="256"/>
    </location>
    <ligand>
        <name>[4Fe-4S] cluster</name>
        <dbReference type="ChEBI" id="CHEBI:49883"/>
        <label>2</label>
        <note>4Fe-4S-substrate</note>
    </ligand>
</feature>
<dbReference type="SFLD" id="SFLDG01386">
    <property type="entry name" value="main_SPASM_domain-containing"/>
    <property type="match status" value="1"/>
</dbReference>
<evidence type="ECO:0000313" key="14">
    <source>
        <dbReference type="EMBL" id="EAT13967.1"/>
    </source>
</evidence>
<feature type="binding site" evidence="12">
    <location>
        <position position="157"/>
    </location>
    <ligand>
        <name>GTP</name>
        <dbReference type="ChEBI" id="CHEBI:37565"/>
    </ligand>
</feature>
<dbReference type="InterPro" id="IPR013483">
    <property type="entry name" value="MoaA"/>
</dbReference>
<keyword evidence="15" id="KW-1185">Reference proteome</keyword>
<keyword evidence="3 12" id="KW-0949">S-adenosyl-L-methionine</keyword>
<feature type="domain" description="Radical SAM core" evidence="13">
    <location>
        <begin position="7"/>
        <end position="224"/>
    </location>
</feature>
<feature type="binding site" evidence="12">
    <location>
        <position position="191"/>
    </location>
    <ligand>
        <name>S-adenosyl-L-methionine</name>
        <dbReference type="ChEBI" id="CHEBI:59789"/>
    </ligand>
</feature>
<keyword evidence="10 12" id="KW-0456">Lyase</keyword>
<keyword evidence="7 12" id="KW-0411">Iron-sulfur</keyword>
<evidence type="ECO:0000256" key="2">
    <source>
        <dbReference type="ARBA" id="ARBA00022485"/>
    </source>
</evidence>
<evidence type="ECO:0000256" key="8">
    <source>
        <dbReference type="ARBA" id="ARBA00023134"/>
    </source>
</evidence>
<evidence type="ECO:0000256" key="6">
    <source>
        <dbReference type="ARBA" id="ARBA00023004"/>
    </source>
</evidence>
<feature type="binding site" evidence="12">
    <location>
        <position position="27"/>
    </location>
    <ligand>
        <name>[4Fe-4S] cluster</name>
        <dbReference type="ChEBI" id="CHEBI:49883"/>
        <label>1</label>
        <note>4Fe-4S-S-AdoMet</note>
    </ligand>
</feature>
<evidence type="ECO:0000256" key="4">
    <source>
        <dbReference type="ARBA" id="ARBA00022723"/>
    </source>
</evidence>
<feature type="binding site" evidence="12">
    <location>
        <begin position="261"/>
        <end position="263"/>
    </location>
    <ligand>
        <name>GTP</name>
        <dbReference type="ChEBI" id="CHEBI:37565"/>
    </ligand>
</feature>
<evidence type="ECO:0000259" key="13">
    <source>
        <dbReference type="PROSITE" id="PS51918"/>
    </source>
</evidence>
<dbReference type="GO" id="GO:0061798">
    <property type="term" value="F:GTP 3',8'-cyclase activity"/>
    <property type="evidence" value="ECO:0007669"/>
    <property type="project" value="UniProtKB-UniRule"/>
</dbReference>
<reference evidence="14 15" key="1">
    <citation type="submission" date="2006-03" db="EMBL/GenBank/DDBJ databases">
        <authorList>
            <person name="Pinhassi J."/>
            <person name="Pedros-Alio C."/>
            <person name="Ferriera S."/>
            <person name="Johnson J."/>
            <person name="Kravitz S."/>
            <person name="Halpern A."/>
            <person name="Remington K."/>
            <person name="Beeson K."/>
            <person name="Tran B."/>
            <person name="Rogers Y.-H."/>
            <person name="Friedman R."/>
            <person name="Venter J.C."/>
        </authorList>
    </citation>
    <scope>NUCLEOTIDE SEQUENCE [LARGE SCALE GENOMIC DNA]</scope>
    <source>
        <strain evidence="14 15">RED65</strain>
    </source>
</reference>
<keyword evidence="2 12" id="KW-0004">4Fe-4S</keyword>
<dbReference type="EMBL" id="AAQH01000001">
    <property type="protein sequence ID" value="EAT13967.1"/>
    <property type="molecule type" value="Genomic_DNA"/>
</dbReference>
<dbReference type="EC" id="4.1.99.22" evidence="1 12"/>
<dbReference type="STRING" id="207949.RED65_11254"/>
<dbReference type="PANTHER" id="PTHR22960:SF0">
    <property type="entry name" value="MOLYBDENUM COFACTOR BIOSYNTHESIS PROTEIN 1"/>
    <property type="match status" value="1"/>
</dbReference>
<evidence type="ECO:0000313" key="15">
    <source>
        <dbReference type="Proteomes" id="UP000004263"/>
    </source>
</evidence>
<dbReference type="PANTHER" id="PTHR22960">
    <property type="entry name" value="MOLYBDOPTERIN COFACTOR SYNTHESIS PROTEIN A"/>
    <property type="match status" value="1"/>
</dbReference>
<dbReference type="InterPro" id="IPR006638">
    <property type="entry name" value="Elp3/MiaA/NifB-like_rSAM"/>
</dbReference>
<dbReference type="SMART" id="SM00729">
    <property type="entry name" value="Elp3"/>
    <property type="match status" value="1"/>
</dbReference>
<dbReference type="CDD" id="cd21117">
    <property type="entry name" value="Twitch_MoaA"/>
    <property type="match status" value="1"/>
</dbReference>
<dbReference type="OrthoDB" id="9763993at2"/>
<feature type="binding site" evidence="12">
    <location>
        <position position="65"/>
    </location>
    <ligand>
        <name>GTP</name>
        <dbReference type="ChEBI" id="CHEBI:37565"/>
    </ligand>
</feature>
<protein>
    <recommendedName>
        <fullName evidence="1 12">GTP 3',8-cyclase</fullName>
        <ecNumber evidence="1 12">4.1.99.22</ecNumber>
    </recommendedName>
    <alternativeName>
        <fullName evidence="12">Molybdenum cofactor biosynthesis protein A</fullName>
    </alternativeName>
</protein>
<comment type="subunit">
    <text evidence="12">Monomer and homodimer.</text>
</comment>
<dbReference type="PROSITE" id="PS51918">
    <property type="entry name" value="RADICAL_SAM"/>
    <property type="match status" value="1"/>
</dbReference>
<dbReference type="Pfam" id="PF04055">
    <property type="entry name" value="Radical_SAM"/>
    <property type="match status" value="1"/>
</dbReference>
<comment type="similarity">
    <text evidence="12">Belongs to the radical SAM superfamily. MoaA family.</text>
</comment>
<dbReference type="GO" id="GO:0061799">
    <property type="term" value="F:cyclic pyranopterin monophosphate synthase activity"/>
    <property type="evidence" value="ECO:0007669"/>
    <property type="project" value="TreeGrafter"/>
</dbReference>
<dbReference type="CDD" id="cd01335">
    <property type="entry name" value="Radical_SAM"/>
    <property type="match status" value="1"/>
</dbReference>
<dbReference type="SFLD" id="SFLDS00029">
    <property type="entry name" value="Radical_SAM"/>
    <property type="match status" value="1"/>
</dbReference>
<comment type="catalytic activity">
    <reaction evidence="11 12">
        <text>GTP + AH2 + S-adenosyl-L-methionine = (8S)-3',8-cyclo-7,8-dihydroguanosine 5'-triphosphate + 5'-deoxyadenosine + L-methionine + A + H(+)</text>
        <dbReference type="Rhea" id="RHEA:49576"/>
        <dbReference type="ChEBI" id="CHEBI:13193"/>
        <dbReference type="ChEBI" id="CHEBI:15378"/>
        <dbReference type="ChEBI" id="CHEBI:17319"/>
        <dbReference type="ChEBI" id="CHEBI:17499"/>
        <dbReference type="ChEBI" id="CHEBI:37565"/>
        <dbReference type="ChEBI" id="CHEBI:57844"/>
        <dbReference type="ChEBI" id="CHEBI:59789"/>
        <dbReference type="ChEBI" id="CHEBI:131766"/>
        <dbReference type="EC" id="4.1.99.22"/>
    </reaction>
</comment>
<evidence type="ECO:0000256" key="1">
    <source>
        <dbReference type="ARBA" id="ARBA00012167"/>
    </source>
</evidence>
<feature type="binding site" evidence="12">
    <location>
        <position position="259"/>
    </location>
    <ligand>
        <name>[4Fe-4S] cluster</name>
        <dbReference type="ChEBI" id="CHEBI:49883"/>
        <label>2</label>
        <note>4Fe-4S-substrate</note>
    </ligand>
</feature>
<dbReference type="InterPro" id="IPR007197">
    <property type="entry name" value="rSAM"/>
</dbReference>
<evidence type="ECO:0000256" key="7">
    <source>
        <dbReference type="ARBA" id="ARBA00023014"/>
    </source>
</evidence>
<dbReference type="HAMAP" id="MF_01225_B">
    <property type="entry name" value="MoaA_B"/>
    <property type="match status" value="1"/>
</dbReference>
<dbReference type="InterPro" id="IPR058240">
    <property type="entry name" value="rSAM_sf"/>
</dbReference>
<evidence type="ECO:0000256" key="3">
    <source>
        <dbReference type="ARBA" id="ARBA00022691"/>
    </source>
</evidence>
<feature type="binding site" evidence="12">
    <location>
        <position position="30"/>
    </location>
    <ligand>
        <name>[4Fe-4S] cluster</name>
        <dbReference type="ChEBI" id="CHEBI:49883"/>
        <label>1</label>
        <note>4Fe-4S-S-AdoMet</note>
    </ligand>
</feature>
<feature type="binding site" evidence="12">
    <location>
        <position position="273"/>
    </location>
    <ligand>
        <name>[4Fe-4S] cluster</name>
        <dbReference type="ChEBI" id="CHEBI:49883"/>
        <label>2</label>
        <note>4Fe-4S-substrate</note>
    </ligand>
</feature>
<dbReference type="GO" id="GO:0051539">
    <property type="term" value="F:4 iron, 4 sulfur cluster binding"/>
    <property type="evidence" value="ECO:0007669"/>
    <property type="project" value="UniProtKB-UniRule"/>
</dbReference>
<dbReference type="SUPFAM" id="SSF102114">
    <property type="entry name" value="Radical SAM enzymes"/>
    <property type="match status" value="1"/>
</dbReference>
<dbReference type="Gene3D" id="3.20.20.70">
    <property type="entry name" value="Aldolase class I"/>
    <property type="match status" value="1"/>
</dbReference>
<name>Q1N5H5_9GAMM</name>
<feature type="binding site" evidence="12">
    <location>
        <position position="23"/>
    </location>
    <ligand>
        <name>[4Fe-4S] cluster</name>
        <dbReference type="ChEBI" id="CHEBI:49883"/>
        <label>1</label>
        <note>4Fe-4S-S-AdoMet</note>
    </ligand>
</feature>
<dbReference type="InterPro" id="IPR013785">
    <property type="entry name" value="Aldolase_TIM"/>
</dbReference>
<dbReference type="Pfam" id="PF06463">
    <property type="entry name" value="Mob_synth_C"/>
    <property type="match status" value="1"/>
</dbReference>
<dbReference type="PROSITE" id="PS01305">
    <property type="entry name" value="MOAA_NIFB_PQQE"/>
    <property type="match status" value="1"/>
</dbReference>
<feature type="binding site" evidence="12">
    <location>
        <position position="16"/>
    </location>
    <ligand>
        <name>GTP</name>
        <dbReference type="ChEBI" id="CHEBI:37565"/>
    </ligand>
</feature>
<keyword evidence="9 12" id="KW-0501">Molybdenum cofactor biosynthesis</keyword>
<keyword evidence="8 12" id="KW-0342">GTP-binding</keyword>
<dbReference type="AlphaFoldDB" id="Q1N5H5"/>
<dbReference type="GO" id="GO:1904047">
    <property type="term" value="F:S-adenosyl-L-methionine binding"/>
    <property type="evidence" value="ECO:0007669"/>
    <property type="project" value="UniProtKB-UniRule"/>
</dbReference>